<dbReference type="SUPFAM" id="SSF49899">
    <property type="entry name" value="Concanavalin A-like lectins/glucanases"/>
    <property type="match status" value="1"/>
</dbReference>
<keyword evidence="2" id="KW-1185">Reference proteome</keyword>
<gene>
    <name evidence="1" type="ordered locus">Ngar_c22350</name>
</gene>
<dbReference type="AlphaFoldDB" id="K0IH25"/>
<dbReference type="InterPro" id="IPR013320">
    <property type="entry name" value="ConA-like_dom_sf"/>
</dbReference>
<dbReference type="Pfam" id="PF13385">
    <property type="entry name" value="Laminin_G_3"/>
    <property type="match status" value="1"/>
</dbReference>
<name>K0IH25_NITGG</name>
<dbReference type="InParanoid" id="K0IH25"/>
<dbReference type="HOGENOM" id="CLU_076311_0_0_2"/>
<dbReference type="BioCyc" id="CNIT1237085:G1324-2233-MONOMER"/>
<dbReference type="OrthoDB" id="313284at2157"/>
<dbReference type="Proteomes" id="UP000008037">
    <property type="component" value="Chromosome"/>
</dbReference>
<dbReference type="EMBL" id="CP002408">
    <property type="protein sequence ID" value="AFU59165.1"/>
    <property type="molecule type" value="Genomic_DNA"/>
</dbReference>
<dbReference type="KEGG" id="nga:Ngar_c22350"/>
<evidence type="ECO:0000313" key="1">
    <source>
        <dbReference type="EMBL" id="AFU59165.1"/>
    </source>
</evidence>
<dbReference type="RefSeq" id="WP_015019700.1">
    <property type="nucleotide sequence ID" value="NC_018719.1"/>
</dbReference>
<sequence>MVSWWPGDWSAGDIWSNNDGILQNGASFGPGAVGGGGQAFKLDGVDDYIEIPSTDIADTFTVDFWLNPEWSTRYEHLISNHYTNNGSFGARYLNYDALEYWQDGQVRFVQDVSGGSQNTITIIQPNTWSHIALVYNGSGIQVYVNGDEQSSIPTSGSVPHSETFNNALRIGSSIPHESSYFQGLIDDIEIYNRPLFQPEIRAIFEGGKCQKRGPRLT</sequence>
<organism evidence="1 2">
    <name type="scientific">Nitrososphaera gargensis (strain Ga9.2)</name>
    <dbReference type="NCBI Taxonomy" id="1237085"/>
    <lineage>
        <taxon>Archaea</taxon>
        <taxon>Nitrososphaerota</taxon>
        <taxon>Nitrososphaeria</taxon>
        <taxon>Nitrososphaerales</taxon>
        <taxon>Nitrososphaeraceae</taxon>
        <taxon>Nitrososphaera</taxon>
    </lineage>
</organism>
<dbReference type="GeneID" id="13796098"/>
<accession>K0IH25</accession>
<proteinExistence type="predicted"/>
<evidence type="ECO:0008006" key="3">
    <source>
        <dbReference type="Google" id="ProtNLM"/>
    </source>
</evidence>
<reference evidence="1 2" key="1">
    <citation type="journal article" date="2012" name="Environ. Microbiol.">
        <title>The genome of the ammonia-oxidizing Candidatus Nitrososphaera gargensis: insights into metabolic versatility and environmental adaptations.</title>
        <authorList>
            <person name="Spang A."/>
            <person name="Poehlein A."/>
            <person name="Offre P."/>
            <person name="Zumbragel S."/>
            <person name="Haider S."/>
            <person name="Rychlik N."/>
            <person name="Nowka B."/>
            <person name="Schmeisser C."/>
            <person name="Lebedeva E.V."/>
            <person name="Rattei T."/>
            <person name="Bohm C."/>
            <person name="Schmid M."/>
            <person name="Galushko A."/>
            <person name="Hatzenpichler R."/>
            <person name="Weinmaier T."/>
            <person name="Daniel R."/>
            <person name="Schleper C."/>
            <person name="Spieck E."/>
            <person name="Streit W."/>
            <person name="Wagner M."/>
        </authorList>
    </citation>
    <scope>NUCLEOTIDE SEQUENCE [LARGE SCALE GENOMIC DNA]</scope>
    <source>
        <strain evidence="2">Ga9.2</strain>
    </source>
</reference>
<dbReference type="Gene3D" id="2.60.120.200">
    <property type="match status" value="1"/>
</dbReference>
<evidence type="ECO:0000313" key="2">
    <source>
        <dbReference type="Proteomes" id="UP000008037"/>
    </source>
</evidence>
<protein>
    <recommendedName>
        <fullName evidence="3">LamG-like jellyroll fold domain-containing protein</fullName>
    </recommendedName>
</protein>